<evidence type="ECO:0000313" key="2">
    <source>
        <dbReference type="EMBL" id="MBJ7596400.1"/>
    </source>
</evidence>
<evidence type="ECO:0000313" key="3">
    <source>
        <dbReference type="Proteomes" id="UP000606991"/>
    </source>
</evidence>
<keyword evidence="1" id="KW-1133">Transmembrane helix</keyword>
<name>A0A934K625_9BACT</name>
<dbReference type="RefSeq" id="WP_337314406.1">
    <property type="nucleotide sequence ID" value="NZ_JAEKNS010000162.1"/>
</dbReference>
<accession>A0A934K625</accession>
<gene>
    <name evidence="2" type="ORF">JF886_16355</name>
</gene>
<organism evidence="2 3">
    <name type="scientific">Candidatus Aeolococcus gillhamiae</name>
    <dbReference type="NCBI Taxonomy" id="3127015"/>
    <lineage>
        <taxon>Bacteria</taxon>
        <taxon>Bacillati</taxon>
        <taxon>Candidatus Dormiibacterota</taxon>
        <taxon>Candidatus Dormibacteria</taxon>
        <taxon>Candidatus Aeolococcales</taxon>
        <taxon>Candidatus Aeolococcaceae</taxon>
        <taxon>Candidatus Aeolococcus</taxon>
    </lineage>
</organism>
<protein>
    <recommendedName>
        <fullName evidence="4">Transmembrane protein</fullName>
    </recommendedName>
</protein>
<dbReference type="EMBL" id="JAEKNS010000162">
    <property type="protein sequence ID" value="MBJ7596400.1"/>
    <property type="molecule type" value="Genomic_DNA"/>
</dbReference>
<evidence type="ECO:0000256" key="1">
    <source>
        <dbReference type="SAM" id="Phobius"/>
    </source>
</evidence>
<proteinExistence type="predicted"/>
<sequence>MAGFDLIARGRFNPIGDTCYAATRPVLGRTMLAVAEFAALLASVLLKVPLLIVLDVFLSLVAEGLLWYSRDDRVRTPSAGGRAWMRIPLFGVVMTVIVAFFGFAIGADAATDRAHPDAPLPWIGGVIGGVMALTASVSIMFWLANRQQREARNRNASYVSQSGGYGS</sequence>
<feature type="transmembrane region" description="Helical" evidence="1">
    <location>
        <begin position="122"/>
        <end position="144"/>
    </location>
</feature>
<comment type="caution">
    <text evidence="2">The sequence shown here is derived from an EMBL/GenBank/DDBJ whole genome shotgun (WGS) entry which is preliminary data.</text>
</comment>
<evidence type="ECO:0008006" key="4">
    <source>
        <dbReference type="Google" id="ProtNLM"/>
    </source>
</evidence>
<keyword evidence="1" id="KW-0812">Transmembrane</keyword>
<dbReference type="Proteomes" id="UP000606991">
    <property type="component" value="Unassembled WGS sequence"/>
</dbReference>
<feature type="transmembrane region" description="Helical" evidence="1">
    <location>
        <begin position="89"/>
        <end position="110"/>
    </location>
</feature>
<keyword evidence="1" id="KW-0472">Membrane</keyword>
<reference evidence="2 3" key="1">
    <citation type="submission" date="2020-10" db="EMBL/GenBank/DDBJ databases">
        <title>Ca. Dormibacterota MAGs.</title>
        <authorList>
            <person name="Montgomery K."/>
        </authorList>
    </citation>
    <scope>NUCLEOTIDE SEQUENCE [LARGE SCALE GENOMIC DNA]</scope>
    <source>
        <strain evidence="2">SC8812_S17_18</strain>
    </source>
</reference>
<dbReference type="AlphaFoldDB" id="A0A934K625"/>
<feature type="transmembrane region" description="Helical" evidence="1">
    <location>
        <begin position="37"/>
        <end position="68"/>
    </location>
</feature>